<feature type="domain" description="SusD-like N-terminal" evidence="7">
    <location>
        <begin position="88"/>
        <end position="191"/>
    </location>
</feature>
<proteinExistence type="inferred from homology"/>
<gene>
    <name evidence="8" type="ORF">WKR92_05375</name>
</gene>
<evidence type="ECO:0000313" key="8">
    <source>
        <dbReference type="EMBL" id="MFB5945251.1"/>
    </source>
</evidence>
<dbReference type="InterPro" id="IPR033985">
    <property type="entry name" value="SusD-like_N"/>
</dbReference>
<accession>A0ABV5CCI9</accession>
<dbReference type="SUPFAM" id="SSF48452">
    <property type="entry name" value="TPR-like"/>
    <property type="match status" value="1"/>
</dbReference>
<evidence type="ECO:0000259" key="7">
    <source>
        <dbReference type="Pfam" id="PF14322"/>
    </source>
</evidence>
<dbReference type="EMBL" id="JBBVGT010000002">
    <property type="protein sequence ID" value="MFB5945251.1"/>
    <property type="molecule type" value="Genomic_DNA"/>
</dbReference>
<dbReference type="Pfam" id="PF07980">
    <property type="entry name" value="SusD_RagB"/>
    <property type="match status" value="1"/>
</dbReference>
<keyword evidence="3" id="KW-0732">Signal</keyword>
<comment type="similarity">
    <text evidence="2">Belongs to the SusD family.</text>
</comment>
<dbReference type="Pfam" id="PF14322">
    <property type="entry name" value="SusD-like_3"/>
    <property type="match status" value="1"/>
</dbReference>
<name>A0ABV5CCI9_9SPHI</name>
<reference evidence="8 9" key="1">
    <citation type="submission" date="2024-04" db="EMBL/GenBank/DDBJ databases">
        <title>Albibacterium profundi sp. nov., isolated from sediment of the Challenger Deep of Mariana Trench.</title>
        <authorList>
            <person name="Wang Y."/>
        </authorList>
    </citation>
    <scope>NUCLEOTIDE SEQUENCE [LARGE SCALE GENOMIC DNA]</scope>
    <source>
        <strain evidence="8 9">RHL897</strain>
    </source>
</reference>
<evidence type="ECO:0000256" key="4">
    <source>
        <dbReference type="ARBA" id="ARBA00023136"/>
    </source>
</evidence>
<organism evidence="8 9">
    <name type="scientific">Albibacterium profundi</name>
    <dbReference type="NCBI Taxonomy" id="3134906"/>
    <lineage>
        <taxon>Bacteria</taxon>
        <taxon>Pseudomonadati</taxon>
        <taxon>Bacteroidota</taxon>
        <taxon>Sphingobacteriia</taxon>
        <taxon>Sphingobacteriales</taxon>
        <taxon>Sphingobacteriaceae</taxon>
        <taxon>Albibacterium</taxon>
    </lineage>
</organism>
<dbReference type="CDD" id="cd08977">
    <property type="entry name" value="SusD"/>
    <property type="match status" value="1"/>
</dbReference>
<evidence type="ECO:0000256" key="1">
    <source>
        <dbReference type="ARBA" id="ARBA00004442"/>
    </source>
</evidence>
<evidence type="ECO:0000256" key="3">
    <source>
        <dbReference type="ARBA" id="ARBA00022729"/>
    </source>
</evidence>
<comment type="caution">
    <text evidence="8">The sequence shown here is derived from an EMBL/GenBank/DDBJ whole genome shotgun (WGS) entry which is preliminary data.</text>
</comment>
<evidence type="ECO:0000256" key="2">
    <source>
        <dbReference type="ARBA" id="ARBA00006275"/>
    </source>
</evidence>
<dbReference type="InterPro" id="IPR011990">
    <property type="entry name" value="TPR-like_helical_dom_sf"/>
</dbReference>
<keyword evidence="5" id="KW-0998">Cell outer membrane</keyword>
<dbReference type="RefSeq" id="WP_375556794.1">
    <property type="nucleotide sequence ID" value="NZ_JBBVGT010000002.1"/>
</dbReference>
<evidence type="ECO:0000256" key="5">
    <source>
        <dbReference type="ARBA" id="ARBA00023237"/>
    </source>
</evidence>
<dbReference type="InterPro" id="IPR012944">
    <property type="entry name" value="SusD_RagB_dom"/>
</dbReference>
<evidence type="ECO:0000259" key="6">
    <source>
        <dbReference type="Pfam" id="PF07980"/>
    </source>
</evidence>
<sequence>MMSSTSCKKTLEVDSTHLATEGLQWKSITDTRSALIGTYGLFRAALADNNAHWLWGELRNGDFVSYSRSDLSAINTGSLNAAFPVVEQLKNWRRFYAVINSASLFIERAHEVHEIDPLYTEVNLKIDIAQARALRAFAYFYMARIWGDVPLITSSHDNGSFEARPRTDEATVLAFAEKELLAAAQELPYKYGVAPAEYYNETEGRWNGVLLTKNSAYAILAHIAAWSGNYLNADAYTEFVINNYTKSGIDYSTIEQLTSSDQFFNGKNAKQIVAFNFVDGHGESTASGHIEQLTLAQPLVLKQNPEIFVPKDSISVIFNDPENRDIRFGIDTVSGLVRTNYFTNYSGATPIFSKIKVLRGGSTEGNFAIFSSAIVFTRLEEIILLRAEALTALGKIEEALPLLNSIRNRRSLSSIITDSREELINEIFGERRRELMGEGHRWYDQVRFHRLMQSDPEFSKLINSGGVYWPVADQVLKNNTSLSQNAYWD</sequence>
<keyword evidence="4" id="KW-0472">Membrane</keyword>
<evidence type="ECO:0000313" key="9">
    <source>
        <dbReference type="Proteomes" id="UP001580928"/>
    </source>
</evidence>
<dbReference type="Proteomes" id="UP001580928">
    <property type="component" value="Unassembled WGS sequence"/>
</dbReference>
<keyword evidence="9" id="KW-1185">Reference proteome</keyword>
<dbReference type="Gene3D" id="1.25.40.390">
    <property type="match status" value="1"/>
</dbReference>
<feature type="domain" description="RagB/SusD" evidence="6">
    <location>
        <begin position="373"/>
        <end position="459"/>
    </location>
</feature>
<protein>
    <submittedName>
        <fullName evidence="8">RagB/SusD family nutrient uptake outer membrane protein</fullName>
    </submittedName>
</protein>
<comment type="subcellular location">
    <subcellularLocation>
        <location evidence="1">Cell outer membrane</location>
    </subcellularLocation>
</comment>